<feature type="domain" description="DZANK-type" evidence="1">
    <location>
        <begin position="346"/>
        <end position="395"/>
    </location>
</feature>
<evidence type="ECO:0000313" key="4">
    <source>
        <dbReference type="Proteomes" id="UP001210809"/>
    </source>
</evidence>
<proteinExistence type="predicted"/>
<sequence length="399" mass="43686">MAFIDVVEWSPQDNAEFAYRFPHSNLSTYTQLIVHESQEAVLFSKGQILGKFGPGKHTLSTQNLPLLRNLYGIPFGGKNPFMAEVWFVNKVAPLNIDWETSSMRFMDPDYGQMLPLVAKGRYGLKVTDAERFLVKLVGTLRSFTSAELTDHFKGAMISKTNSTIVAFMTANRVGINTIAMHLDDLSRFIKQPMAEFWEEYGFELAGFYITEVNLDTSSAEGQKIAEAMSDRSAQAIAGYTWQQKQSFDVAGKAMDNNSSMGILGVAMMTGAFSGNNSMGSAMMQPQPVQQFGAPQGMGYGAPQGMGYGAPQGQGVQRREVFCSNCSKKFSTESAFCPYCGNKYNPCPMCGADNSPNATRCVTCGSVLSQNAVNENVCPKCHKPVQLGQKFCPVCGNKLQ</sequence>
<name>A0AAW6CVV9_9FIRM</name>
<dbReference type="Pfam" id="PF13421">
    <property type="entry name" value="Band_7_1"/>
    <property type="match status" value="1"/>
</dbReference>
<dbReference type="PANTHER" id="PTHR37826">
    <property type="entry name" value="FLOTILLIN BAND_7_5 DOMAIN PROTEIN"/>
    <property type="match status" value="1"/>
</dbReference>
<dbReference type="Pfam" id="PF12773">
    <property type="entry name" value="DZR"/>
    <property type="match status" value="1"/>
</dbReference>
<evidence type="ECO:0000259" key="2">
    <source>
        <dbReference type="Pfam" id="PF13421"/>
    </source>
</evidence>
<dbReference type="EMBL" id="JAQLXW010000003">
    <property type="protein sequence ID" value="MDB8003006.1"/>
    <property type="molecule type" value="Genomic_DNA"/>
</dbReference>
<comment type="caution">
    <text evidence="3">The sequence shown here is derived from an EMBL/GenBank/DDBJ whole genome shotgun (WGS) entry which is preliminary data.</text>
</comment>
<dbReference type="AlphaFoldDB" id="A0AAW6CVV9"/>
<organism evidence="3 4">
    <name type="scientific">[Eubacterium] siraeum</name>
    <dbReference type="NCBI Taxonomy" id="39492"/>
    <lineage>
        <taxon>Bacteria</taxon>
        <taxon>Bacillati</taxon>
        <taxon>Bacillota</taxon>
        <taxon>Clostridia</taxon>
        <taxon>Eubacteriales</taxon>
        <taxon>Oscillospiraceae</taxon>
        <taxon>Oscillospiraceae incertae sedis</taxon>
    </lineage>
</organism>
<evidence type="ECO:0000313" key="3">
    <source>
        <dbReference type="EMBL" id="MDB8003006.1"/>
    </source>
</evidence>
<dbReference type="CDD" id="cd03408">
    <property type="entry name" value="SPFH_like_u1"/>
    <property type="match status" value="1"/>
</dbReference>
<gene>
    <name evidence="3" type="ORF">PNE09_02870</name>
</gene>
<dbReference type="InterPro" id="IPR025874">
    <property type="entry name" value="DZR"/>
</dbReference>
<evidence type="ECO:0000259" key="1">
    <source>
        <dbReference type="Pfam" id="PF12773"/>
    </source>
</evidence>
<feature type="domain" description="SPFH" evidence="2">
    <location>
        <begin position="19"/>
        <end position="216"/>
    </location>
</feature>
<dbReference type="InterPro" id="IPR033880">
    <property type="entry name" value="SPFH_YdjI"/>
</dbReference>
<protein>
    <submittedName>
        <fullName evidence="3">SPFH domain-containing protein</fullName>
    </submittedName>
</protein>
<dbReference type="PANTHER" id="PTHR37826:SF2">
    <property type="entry name" value="ZINC-RIBBON DOMAIN-CONTAINING PROTEIN"/>
    <property type="match status" value="1"/>
</dbReference>
<accession>A0AAW6CVV9</accession>
<reference evidence="3" key="1">
    <citation type="submission" date="2023-01" db="EMBL/GenBank/DDBJ databases">
        <title>Human gut microbiome strain richness.</title>
        <authorList>
            <person name="Chen-Liaw A."/>
        </authorList>
    </citation>
    <scope>NUCLEOTIDE SEQUENCE</scope>
    <source>
        <strain evidence="3">1001283st1_G1_1001283B150217_161031</strain>
    </source>
</reference>
<dbReference type="Proteomes" id="UP001210809">
    <property type="component" value="Unassembled WGS sequence"/>
</dbReference>